<dbReference type="AlphaFoldDB" id="A0A8K0A2W8"/>
<evidence type="ECO:0000313" key="2">
    <source>
        <dbReference type="Proteomes" id="UP000838412"/>
    </source>
</evidence>
<dbReference type="EMBL" id="OV696691">
    <property type="protein sequence ID" value="CAH1267579.1"/>
    <property type="molecule type" value="Genomic_DNA"/>
</dbReference>
<name>A0A8K0A2W8_BRALA</name>
<accession>A0A8K0A2W8</accession>
<gene>
    <name evidence="1" type="primary">Hypp3770</name>
    <name evidence="1" type="ORF">BLAG_LOCUS20879</name>
</gene>
<protein>
    <submittedName>
        <fullName evidence="1">Hypp3770 protein</fullName>
    </submittedName>
</protein>
<dbReference type="Proteomes" id="UP000838412">
    <property type="component" value="Chromosome 6"/>
</dbReference>
<organism evidence="1 2">
    <name type="scientific">Branchiostoma lanceolatum</name>
    <name type="common">Common lancelet</name>
    <name type="synonym">Amphioxus lanceolatum</name>
    <dbReference type="NCBI Taxonomy" id="7740"/>
    <lineage>
        <taxon>Eukaryota</taxon>
        <taxon>Metazoa</taxon>
        <taxon>Chordata</taxon>
        <taxon>Cephalochordata</taxon>
        <taxon>Leptocardii</taxon>
        <taxon>Amphioxiformes</taxon>
        <taxon>Branchiostomatidae</taxon>
        <taxon>Branchiostoma</taxon>
    </lineage>
</organism>
<evidence type="ECO:0000313" key="1">
    <source>
        <dbReference type="EMBL" id="CAH1267579.1"/>
    </source>
</evidence>
<proteinExistence type="predicted"/>
<reference evidence="1" key="1">
    <citation type="submission" date="2022-01" db="EMBL/GenBank/DDBJ databases">
        <authorList>
            <person name="Braso-Vives M."/>
        </authorList>
    </citation>
    <scope>NUCLEOTIDE SEQUENCE</scope>
</reference>
<sequence length="74" mass="8407">MVCGSKALDNYSPIQSLLHQFADLLRCAVLRRKEFAHQGSPCVSKVRTLLPRKRSSGMKFTLSRLQYISNIVLQ</sequence>
<keyword evidence="2" id="KW-1185">Reference proteome</keyword>
<dbReference type="OrthoDB" id="10497638at2759"/>